<evidence type="ECO:0000256" key="1">
    <source>
        <dbReference type="SAM" id="MobiDB-lite"/>
    </source>
</evidence>
<gene>
    <name evidence="2" type="primary">106093566</name>
</gene>
<keyword evidence="3" id="KW-1185">Reference proteome</keyword>
<feature type="region of interest" description="Disordered" evidence="1">
    <location>
        <begin position="266"/>
        <end position="304"/>
    </location>
</feature>
<accession>A0A1I8Q8T5</accession>
<feature type="region of interest" description="Disordered" evidence="1">
    <location>
        <begin position="525"/>
        <end position="547"/>
    </location>
</feature>
<dbReference type="Proteomes" id="UP000095300">
    <property type="component" value="Unassembled WGS sequence"/>
</dbReference>
<feature type="region of interest" description="Disordered" evidence="1">
    <location>
        <begin position="424"/>
        <end position="462"/>
    </location>
</feature>
<feature type="compositionally biased region" description="Polar residues" evidence="1">
    <location>
        <begin position="447"/>
        <end position="462"/>
    </location>
</feature>
<protein>
    <submittedName>
        <fullName evidence="2">Uncharacterized protein</fullName>
    </submittedName>
</protein>
<evidence type="ECO:0000313" key="3">
    <source>
        <dbReference type="Proteomes" id="UP000095300"/>
    </source>
</evidence>
<dbReference type="VEuPathDB" id="VectorBase:SCAU014950"/>
<feature type="region of interest" description="Disordered" evidence="1">
    <location>
        <begin position="326"/>
        <end position="346"/>
    </location>
</feature>
<feature type="compositionally biased region" description="Low complexity" evidence="1">
    <location>
        <begin position="286"/>
        <end position="295"/>
    </location>
</feature>
<sequence>MSSQKASVKMASRKKYPAPLPPVNHTLNKGENILDAAAKSQTKKLALRKVKKIVSKINQKISQFMDAANDVKRYQTLVDDFSPLTRSKVKIGQPLNIVGPNIRGNQEEKFEKHTTTKSMGIVAKDENLVNFVLDPYAEYPCYGGQEIFNFPKQSLDPKKDIKDKSNGLYEGRVKEVIKNFETMEIVQKLEQPTTASKLTSHRPCSTAAEVKNSPKPIVGEMATFAVTKPIPPPRRKKRFGVVFKEPLTQPQIIPITLKTKTCDIEEDSESGFSSLPKTTSDESQPESKQSPSKPMKPLRKKKMRCRPSWIKENSLVIRNSLCATDSESDGQKLQKTPKKGLKGNSPCLTPSSFLPHKETELSQEDWDQSLMRVVNSPNKVKSAYTLTVVTPFPLKNASFKHKREEFQTGVTKDILGEMHESYDHGFNTESETSPCKSNLESPKRNELQQASKGLNLPSNFSTPIKSLRQRNLNSAFKECGESPQKPFSPISSHTPLNNNGRISFYGNDSRHNSLAMQVIHEDHSLENKQNPPQTPGGNGVSNTPFIDGSAHSFRSTSSFWIQSGDFSIALEIFKTEAERLRLLYEIFSQRSCEVKDVHFGIDDQKFSVHHKPVDGSVPRFKSSGQKETSHYWFSTGDMTIPFNGKYLPKEKIQRIFHFLKSSVEETGVLRFGVDAMEFSNVSEFWMQSPKFSLESNYSMLVGLHSVTGNGLGEFCKNFWPHSESEMRQNQTNCEELSTLPGKSFSHYDCNLENNEEISIGNDSLAVVSDRSKWSPNETSTAGAAAPGYTSQRWLLTKTPDSNLEYKAVPILFA</sequence>
<evidence type="ECO:0000313" key="2">
    <source>
        <dbReference type="EnsemblMetazoa" id="SCAU014950-PA"/>
    </source>
</evidence>
<feature type="compositionally biased region" description="Polar residues" evidence="1">
    <location>
        <begin position="427"/>
        <end position="440"/>
    </location>
</feature>
<proteinExistence type="predicted"/>
<feature type="region of interest" description="Disordered" evidence="1">
    <location>
        <begin position="1"/>
        <end position="28"/>
    </location>
</feature>
<dbReference type="EnsemblMetazoa" id="SCAU014950-RA">
    <property type="protein sequence ID" value="SCAU014950-PA"/>
    <property type="gene ID" value="SCAU014950"/>
</dbReference>
<organism evidence="2 3">
    <name type="scientific">Stomoxys calcitrans</name>
    <name type="common">Stable fly</name>
    <name type="synonym">Conops calcitrans</name>
    <dbReference type="NCBI Taxonomy" id="35570"/>
    <lineage>
        <taxon>Eukaryota</taxon>
        <taxon>Metazoa</taxon>
        <taxon>Ecdysozoa</taxon>
        <taxon>Arthropoda</taxon>
        <taxon>Hexapoda</taxon>
        <taxon>Insecta</taxon>
        <taxon>Pterygota</taxon>
        <taxon>Neoptera</taxon>
        <taxon>Endopterygota</taxon>
        <taxon>Diptera</taxon>
        <taxon>Brachycera</taxon>
        <taxon>Muscomorpha</taxon>
        <taxon>Muscoidea</taxon>
        <taxon>Muscidae</taxon>
        <taxon>Stomoxys</taxon>
    </lineage>
</organism>
<reference evidence="2" key="1">
    <citation type="submission" date="2020-05" db="UniProtKB">
        <authorList>
            <consortium name="EnsemblMetazoa"/>
        </authorList>
    </citation>
    <scope>IDENTIFICATION</scope>
    <source>
        <strain evidence="2">USDA</strain>
    </source>
</reference>
<dbReference type="AlphaFoldDB" id="A0A1I8Q8T5"/>
<name>A0A1I8Q8T5_STOCA</name>